<keyword evidence="1" id="KW-1133">Transmembrane helix</keyword>
<proteinExistence type="predicted"/>
<name>A0AA43TV42_9LECA</name>
<keyword evidence="1" id="KW-0812">Transmembrane</keyword>
<gene>
    <name evidence="3" type="ORF">OHK93_008231</name>
</gene>
<feature type="signal peptide" evidence="2">
    <location>
        <begin position="1"/>
        <end position="21"/>
    </location>
</feature>
<dbReference type="Proteomes" id="UP001161017">
    <property type="component" value="Unassembled WGS sequence"/>
</dbReference>
<dbReference type="AlphaFoldDB" id="A0AA43TV42"/>
<feature type="transmembrane region" description="Helical" evidence="1">
    <location>
        <begin position="496"/>
        <end position="514"/>
    </location>
</feature>
<keyword evidence="4" id="KW-1185">Reference proteome</keyword>
<keyword evidence="2" id="KW-0732">Signal</keyword>
<organism evidence="3 4">
    <name type="scientific">Ramalina farinacea</name>
    <dbReference type="NCBI Taxonomy" id="258253"/>
    <lineage>
        <taxon>Eukaryota</taxon>
        <taxon>Fungi</taxon>
        <taxon>Dikarya</taxon>
        <taxon>Ascomycota</taxon>
        <taxon>Pezizomycotina</taxon>
        <taxon>Lecanoromycetes</taxon>
        <taxon>OSLEUM clade</taxon>
        <taxon>Lecanoromycetidae</taxon>
        <taxon>Lecanorales</taxon>
        <taxon>Lecanorineae</taxon>
        <taxon>Ramalinaceae</taxon>
        <taxon>Ramalina</taxon>
    </lineage>
</organism>
<dbReference type="EMBL" id="JAPUFD010000008">
    <property type="protein sequence ID" value="MDI1488954.1"/>
    <property type="molecule type" value="Genomic_DNA"/>
</dbReference>
<evidence type="ECO:0000313" key="4">
    <source>
        <dbReference type="Proteomes" id="UP001161017"/>
    </source>
</evidence>
<accession>A0AA43TV42</accession>
<protein>
    <submittedName>
        <fullName evidence="3">Uncharacterized protein</fullName>
    </submittedName>
</protein>
<sequence length="517" mass="56702">MHYFSAFFSSVCASLLCLVTAYTPIVVKNVNPLGPQLSPDVENVSRDGGYSVLVNGNVIWLYDDTECMDQEGTQLSFVSNTAASQPQANNVTVVNDFGVVNVGEEKDGTERNAIFARDTVGTGGWIPFQPDELEFNHQQSGKERVAIFYVDMKPQDPSKEYAGRGMTLFTITAPSTGPKATRQGDLVIPGTEIGFGGFSTLLGRRSSDTSSDNDSGNRDIYLLGVANSGLQLARVGVNDLNVFSKYNFWQPDNLNFSTSPPERGLIDNQQIYMPGTFSCGGVFYSPYFETFIMVYFNKLADSTFYIRYLDLHSPLSNDSTWKAGGRKGNGIEAEDVESLVRYSWSSEQKLYVSKPGPGGFNYAGTAHPEFFNRQYFAKSLYPDGTSDDKRTNGWYGASVVSQADSGGKDGKYLLLSWTSQKVSGMNDGIYGVELAVLEFDDIPKDSDAPTKTVSPSSSTVTSTAKAKVTHVQNTHDAIESIFHRIKTGSASTLGSYVWWYLPTLGLLILLAATFRWM</sequence>
<keyword evidence="1" id="KW-0472">Membrane</keyword>
<comment type="caution">
    <text evidence="3">The sequence shown here is derived from an EMBL/GenBank/DDBJ whole genome shotgun (WGS) entry which is preliminary data.</text>
</comment>
<evidence type="ECO:0000313" key="3">
    <source>
        <dbReference type="EMBL" id="MDI1488954.1"/>
    </source>
</evidence>
<reference evidence="3" key="1">
    <citation type="journal article" date="2023" name="Genome Biol. Evol.">
        <title>First Whole Genome Sequence and Flow Cytometry Genome Size Data for the Lichen-Forming Fungus Ramalina farinacea (Ascomycota).</title>
        <authorList>
            <person name="Llewellyn T."/>
            <person name="Mian S."/>
            <person name="Hill R."/>
            <person name="Leitch I.J."/>
            <person name="Gaya E."/>
        </authorList>
    </citation>
    <scope>NUCLEOTIDE SEQUENCE</scope>
    <source>
        <strain evidence="3">LIQ254RAFAR</strain>
    </source>
</reference>
<evidence type="ECO:0000256" key="1">
    <source>
        <dbReference type="SAM" id="Phobius"/>
    </source>
</evidence>
<evidence type="ECO:0000256" key="2">
    <source>
        <dbReference type="SAM" id="SignalP"/>
    </source>
</evidence>
<feature type="chain" id="PRO_5041348955" evidence="2">
    <location>
        <begin position="22"/>
        <end position="517"/>
    </location>
</feature>